<reference evidence="2" key="1">
    <citation type="submission" date="2020-10" db="EMBL/GenBank/DDBJ databases">
        <title>Sequencing the genomes of 1000 actinobacteria strains.</title>
        <authorList>
            <person name="Klenk H.-P."/>
        </authorList>
    </citation>
    <scope>NUCLEOTIDE SEQUENCE</scope>
    <source>
        <strain evidence="2">DSM 46832</strain>
    </source>
</reference>
<keyword evidence="3" id="KW-1185">Reference proteome</keyword>
<comment type="caution">
    <text evidence="2">The sequence shown here is derived from an EMBL/GenBank/DDBJ whole genome shotgun (WGS) entry which is preliminary data.</text>
</comment>
<evidence type="ECO:0000256" key="1">
    <source>
        <dbReference type="SAM" id="Phobius"/>
    </source>
</evidence>
<keyword evidence="1" id="KW-0812">Transmembrane</keyword>
<protein>
    <submittedName>
        <fullName evidence="2">Uncharacterized protein</fullName>
    </submittedName>
</protein>
<gene>
    <name evidence="2" type="ORF">H4W31_006647</name>
</gene>
<name>A0A927R932_9ACTN</name>
<sequence>MVMRSRRGPRWLVGAGGCVVALLAVLVIGLLRWGPLGEKHPDVPRCDAVSSSLPAVVGGAWSVRRPAPSPPATATWR</sequence>
<feature type="transmembrane region" description="Helical" evidence="1">
    <location>
        <begin position="12"/>
        <end position="33"/>
    </location>
</feature>
<dbReference type="Proteomes" id="UP000649753">
    <property type="component" value="Unassembled WGS sequence"/>
</dbReference>
<evidence type="ECO:0000313" key="3">
    <source>
        <dbReference type="Proteomes" id="UP000649753"/>
    </source>
</evidence>
<dbReference type="AlphaFoldDB" id="A0A927R932"/>
<keyword evidence="1" id="KW-0472">Membrane</keyword>
<dbReference type="EMBL" id="JADBEB010000001">
    <property type="protein sequence ID" value="MBE1491009.1"/>
    <property type="molecule type" value="Genomic_DNA"/>
</dbReference>
<keyword evidence="1" id="KW-1133">Transmembrane helix</keyword>
<organism evidence="2 3">
    <name type="scientific">Plantactinospora soyae</name>
    <dbReference type="NCBI Taxonomy" id="1544732"/>
    <lineage>
        <taxon>Bacteria</taxon>
        <taxon>Bacillati</taxon>
        <taxon>Actinomycetota</taxon>
        <taxon>Actinomycetes</taxon>
        <taxon>Micromonosporales</taxon>
        <taxon>Micromonosporaceae</taxon>
        <taxon>Plantactinospora</taxon>
    </lineage>
</organism>
<evidence type="ECO:0000313" key="2">
    <source>
        <dbReference type="EMBL" id="MBE1491009.1"/>
    </source>
</evidence>
<proteinExistence type="predicted"/>
<accession>A0A927R932</accession>